<organism evidence="14 15">
    <name type="scientific">Aplysia californica</name>
    <name type="common">California sea hare</name>
    <dbReference type="NCBI Taxonomy" id="6500"/>
    <lineage>
        <taxon>Eukaryota</taxon>
        <taxon>Metazoa</taxon>
        <taxon>Spiralia</taxon>
        <taxon>Lophotrochozoa</taxon>
        <taxon>Mollusca</taxon>
        <taxon>Gastropoda</taxon>
        <taxon>Heterobranchia</taxon>
        <taxon>Euthyneura</taxon>
        <taxon>Tectipleura</taxon>
        <taxon>Aplysiida</taxon>
        <taxon>Aplysioidea</taxon>
        <taxon>Aplysiidae</taxon>
        <taxon>Aplysia</taxon>
    </lineage>
</organism>
<evidence type="ECO:0000313" key="16">
    <source>
        <dbReference type="RefSeq" id="XP_035827252.1"/>
    </source>
</evidence>
<dbReference type="InterPro" id="IPR003859">
    <property type="entry name" value="Galactosyl_T"/>
</dbReference>
<reference evidence="15 16" key="1">
    <citation type="submission" date="2025-05" db="UniProtKB">
        <authorList>
            <consortium name="RefSeq"/>
        </authorList>
    </citation>
    <scope>IDENTIFICATION</scope>
</reference>
<dbReference type="RefSeq" id="XP_005090485.2">
    <property type="nucleotide sequence ID" value="XM_005090428.3"/>
</dbReference>
<keyword evidence="4 11" id="KW-0328">Glycosyltransferase</keyword>
<dbReference type="GeneID" id="101851620"/>
<evidence type="ECO:0000256" key="2">
    <source>
        <dbReference type="ARBA" id="ARBA00004922"/>
    </source>
</evidence>
<keyword evidence="14" id="KW-1185">Reference proteome</keyword>
<dbReference type="InterPro" id="IPR029044">
    <property type="entry name" value="Nucleotide-diphossugar_trans"/>
</dbReference>
<feature type="transmembrane region" description="Helical" evidence="11">
    <location>
        <begin position="12"/>
        <end position="32"/>
    </location>
</feature>
<comment type="pathway">
    <text evidence="2 11">Protein modification; protein glycosylation.</text>
</comment>
<evidence type="ECO:0000256" key="5">
    <source>
        <dbReference type="ARBA" id="ARBA00022679"/>
    </source>
</evidence>
<evidence type="ECO:0000256" key="8">
    <source>
        <dbReference type="ARBA" id="ARBA00022989"/>
    </source>
</evidence>
<keyword evidence="10 11" id="KW-0325">Glycoprotein</keyword>
<evidence type="ECO:0000256" key="7">
    <source>
        <dbReference type="ARBA" id="ARBA00022968"/>
    </source>
</evidence>
<gene>
    <name evidence="15 16" type="primary">LOC101851620</name>
</gene>
<dbReference type="InterPro" id="IPR027995">
    <property type="entry name" value="Galactosyl_T_N"/>
</dbReference>
<keyword evidence="6 11" id="KW-0812">Transmembrane</keyword>
<dbReference type="Pfam" id="PF02709">
    <property type="entry name" value="Glyco_transf_7C"/>
    <property type="match status" value="1"/>
</dbReference>
<dbReference type="InterPro" id="IPR027791">
    <property type="entry name" value="Galactosyl_T_C"/>
</dbReference>
<feature type="domain" description="Galactosyltransferase C-terminal" evidence="12">
    <location>
        <begin position="160"/>
        <end position="235"/>
    </location>
</feature>
<dbReference type="Pfam" id="PF13733">
    <property type="entry name" value="Glyco_transf_7N"/>
    <property type="match status" value="1"/>
</dbReference>
<evidence type="ECO:0000256" key="10">
    <source>
        <dbReference type="ARBA" id="ARBA00023180"/>
    </source>
</evidence>
<evidence type="ECO:0000256" key="11">
    <source>
        <dbReference type="RuleBase" id="RU368121"/>
    </source>
</evidence>
<dbReference type="EC" id="2.4.1.-" evidence="11"/>
<evidence type="ECO:0000256" key="6">
    <source>
        <dbReference type="ARBA" id="ARBA00022692"/>
    </source>
</evidence>
<evidence type="ECO:0000256" key="4">
    <source>
        <dbReference type="ARBA" id="ARBA00022676"/>
    </source>
</evidence>
<evidence type="ECO:0000259" key="13">
    <source>
        <dbReference type="Pfam" id="PF13733"/>
    </source>
</evidence>
<protein>
    <recommendedName>
        <fullName evidence="11">Beta-1,4-galactosyltransferase</fullName>
        <ecNumber evidence="11">2.4.1.-</ecNumber>
    </recommendedName>
</protein>
<feature type="domain" description="Galactosyltransferase N-terminal" evidence="13">
    <location>
        <begin position="53"/>
        <end position="154"/>
    </location>
</feature>
<sequence>MARRTFVSKFRLLLLGVIVTFLVAAFYGFSLVQNGSLLNCQCSSTKTSQDVGVEDVRKGGSEEKPDTGEDHKLCILVPFRDRFEELLEFAPFLGKFLERQKVNHKIVIINQLDKYRFNRASLINAGFLHTRHDCDYIAMHDVDLLPMNDELSYAFPESGPFHVAAPWLHPLYHYKTFVGGILLLQSKHFEMLNGLSNKYWGWGREDDEFFVRMRKAKLQLSRPGNLTTGYKSFRHVHDRRKRPRDSHKYYDQWEKTRRLDKETGLTTVEYTVDSVSQLTIDDTAVTVMNVYLECNVDVTPWCLQAEDHPWYEKRKEAQAKASQKQPTQT</sequence>
<name>A0ABM0JCF4_APLCA</name>
<evidence type="ECO:0000259" key="12">
    <source>
        <dbReference type="Pfam" id="PF02709"/>
    </source>
</evidence>
<dbReference type="RefSeq" id="XP_035827252.1">
    <property type="nucleotide sequence ID" value="XM_035971359.1"/>
</dbReference>
<dbReference type="CDD" id="cd00899">
    <property type="entry name" value="b4GalT"/>
    <property type="match status" value="1"/>
</dbReference>
<dbReference type="PANTHER" id="PTHR19300">
    <property type="entry name" value="BETA-1,4-GALACTOSYLTRANSFERASE"/>
    <property type="match status" value="1"/>
</dbReference>
<evidence type="ECO:0000256" key="3">
    <source>
        <dbReference type="ARBA" id="ARBA00005735"/>
    </source>
</evidence>
<keyword evidence="9 11" id="KW-0472">Membrane</keyword>
<evidence type="ECO:0000256" key="9">
    <source>
        <dbReference type="ARBA" id="ARBA00023136"/>
    </source>
</evidence>
<dbReference type="Gene3D" id="3.90.550.10">
    <property type="entry name" value="Spore Coat Polysaccharide Biosynthesis Protein SpsA, Chain A"/>
    <property type="match status" value="1"/>
</dbReference>
<evidence type="ECO:0000256" key="1">
    <source>
        <dbReference type="ARBA" id="ARBA00004606"/>
    </source>
</evidence>
<comment type="similarity">
    <text evidence="3 11">Belongs to the glycosyltransferase 7 family.</text>
</comment>
<dbReference type="Proteomes" id="UP000694888">
    <property type="component" value="Unplaced"/>
</dbReference>
<dbReference type="PRINTS" id="PR02050">
    <property type="entry name" value="B14GALTRFASE"/>
</dbReference>
<comment type="function">
    <text evidence="11">Catalyses the transfer of galactose onto proteins or lipids.</text>
</comment>
<dbReference type="SUPFAM" id="SSF53448">
    <property type="entry name" value="Nucleotide-diphospho-sugar transferases"/>
    <property type="match status" value="1"/>
</dbReference>
<keyword evidence="8 11" id="KW-1133">Transmembrane helix</keyword>
<keyword evidence="7 11" id="KW-0735">Signal-anchor</keyword>
<dbReference type="PANTHER" id="PTHR19300:SF30">
    <property type="entry name" value="BETA-1,4-GALACTOSYLTRANSFERASE 7"/>
    <property type="match status" value="1"/>
</dbReference>
<evidence type="ECO:0000313" key="14">
    <source>
        <dbReference type="Proteomes" id="UP000694888"/>
    </source>
</evidence>
<comment type="subcellular location">
    <subcellularLocation>
        <location evidence="1">Membrane</location>
        <topology evidence="1">Single-pass type II membrane protein</topology>
    </subcellularLocation>
</comment>
<keyword evidence="5 11" id="KW-0808">Transferase</keyword>
<proteinExistence type="inferred from homology"/>
<accession>A0ABM0JCF4</accession>
<evidence type="ECO:0000313" key="15">
    <source>
        <dbReference type="RefSeq" id="XP_005090485.2"/>
    </source>
</evidence>